<proteinExistence type="predicted"/>
<feature type="domain" description="Resolvase/invertase-type recombinase catalytic" evidence="1">
    <location>
        <begin position="15"/>
        <end position="166"/>
    </location>
</feature>
<dbReference type="Proteomes" id="UP000249794">
    <property type="component" value="Unassembled WGS sequence"/>
</dbReference>
<dbReference type="InterPro" id="IPR006119">
    <property type="entry name" value="Resolv_N"/>
</dbReference>
<dbReference type="Pfam" id="PF13408">
    <property type="entry name" value="Zn_ribbon_recom"/>
    <property type="match status" value="1"/>
</dbReference>
<dbReference type="SUPFAM" id="SSF53041">
    <property type="entry name" value="Resolvase-like"/>
    <property type="match status" value="1"/>
</dbReference>
<accession>A0A2W4XJ02</accession>
<dbReference type="Gene3D" id="3.40.50.1390">
    <property type="entry name" value="Resolvase, N-terminal catalytic domain"/>
    <property type="match status" value="1"/>
</dbReference>
<dbReference type="InterPro" id="IPR036162">
    <property type="entry name" value="Resolvase-like_N_sf"/>
</dbReference>
<feature type="domain" description="Recombinase" evidence="2">
    <location>
        <begin position="173"/>
        <end position="312"/>
    </location>
</feature>
<dbReference type="InterPro" id="IPR025827">
    <property type="entry name" value="Zn_ribbon_recom_dom"/>
</dbReference>
<reference evidence="4" key="1">
    <citation type="submission" date="2018-04" db="EMBL/GenBank/DDBJ databases">
        <authorList>
            <person name="Cornet L."/>
        </authorList>
    </citation>
    <scope>NUCLEOTIDE SEQUENCE [LARGE SCALE GENOMIC DNA]</scope>
</reference>
<dbReference type="PROSITE" id="PS51736">
    <property type="entry name" value="RECOMBINASES_3"/>
    <property type="match status" value="1"/>
</dbReference>
<dbReference type="InterPro" id="IPR011109">
    <property type="entry name" value="DNA_bind_recombinase_dom"/>
</dbReference>
<organism evidence="3 4">
    <name type="scientific">Phormidesmis priestleyi</name>
    <dbReference type="NCBI Taxonomy" id="268141"/>
    <lineage>
        <taxon>Bacteria</taxon>
        <taxon>Bacillati</taxon>
        <taxon>Cyanobacteriota</taxon>
        <taxon>Cyanophyceae</taxon>
        <taxon>Leptolyngbyales</taxon>
        <taxon>Leptolyngbyaceae</taxon>
        <taxon>Phormidesmis</taxon>
    </lineage>
</organism>
<name>A0A2W4XJ02_9CYAN</name>
<dbReference type="GO" id="GO:0003677">
    <property type="term" value="F:DNA binding"/>
    <property type="evidence" value="ECO:0007669"/>
    <property type="project" value="InterPro"/>
</dbReference>
<dbReference type="PANTHER" id="PTHR30461">
    <property type="entry name" value="DNA-INVERTASE FROM LAMBDOID PROPHAGE"/>
    <property type="match status" value="1"/>
</dbReference>
<dbReference type="EMBL" id="QBMP01000060">
    <property type="protein sequence ID" value="PZO56944.1"/>
    <property type="molecule type" value="Genomic_DNA"/>
</dbReference>
<dbReference type="Pfam" id="PF00239">
    <property type="entry name" value="Resolvase"/>
    <property type="match status" value="1"/>
</dbReference>
<dbReference type="GO" id="GO:0000150">
    <property type="term" value="F:DNA strand exchange activity"/>
    <property type="evidence" value="ECO:0007669"/>
    <property type="project" value="InterPro"/>
</dbReference>
<dbReference type="SMART" id="SM00857">
    <property type="entry name" value="Resolvase"/>
    <property type="match status" value="1"/>
</dbReference>
<evidence type="ECO:0000259" key="1">
    <source>
        <dbReference type="PROSITE" id="PS51736"/>
    </source>
</evidence>
<comment type="caution">
    <text evidence="3">The sequence shown here is derived from an EMBL/GenBank/DDBJ whole genome shotgun (WGS) entry which is preliminary data.</text>
</comment>
<dbReference type="CDD" id="cd00338">
    <property type="entry name" value="Ser_Recombinase"/>
    <property type="match status" value="1"/>
</dbReference>
<dbReference type="InterPro" id="IPR050639">
    <property type="entry name" value="SSR_resolvase"/>
</dbReference>
<gene>
    <name evidence="3" type="ORF">DCF15_07830</name>
</gene>
<dbReference type="PROSITE" id="PS51737">
    <property type="entry name" value="RECOMBINASE_DNA_BIND"/>
    <property type="match status" value="1"/>
</dbReference>
<dbReference type="PANTHER" id="PTHR30461:SF23">
    <property type="entry name" value="DNA RECOMBINASE-RELATED"/>
    <property type="match status" value="1"/>
</dbReference>
<evidence type="ECO:0000313" key="3">
    <source>
        <dbReference type="EMBL" id="PZO56944.1"/>
    </source>
</evidence>
<reference evidence="3 4" key="2">
    <citation type="submission" date="2018-06" db="EMBL/GenBank/DDBJ databases">
        <title>Metagenomic assembly of (sub)arctic Cyanobacteria and their associated microbiome from non-axenic cultures.</title>
        <authorList>
            <person name="Baurain D."/>
        </authorList>
    </citation>
    <scope>NUCLEOTIDE SEQUENCE [LARGE SCALE GENOMIC DNA]</scope>
    <source>
        <strain evidence="3">ULC027bin1</strain>
    </source>
</reference>
<dbReference type="Gene3D" id="3.90.1750.20">
    <property type="entry name" value="Putative Large Serine Recombinase, Chain B, Domain 2"/>
    <property type="match status" value="1"/>
</dbReference>
<protein>
    <submittedName>
        <fullName evidence="3">Recombinase family protein</fullName>
    </submittedName>
</protein>
<dbReference type="AlphaFoldDB" id="A0A2W4XJ02"/>
<evidence type="ECO:0000313" key="4">
    <source>
        <dbReference type="Proteomes" id="UP000249794"/>
    </source>
</evidence>
<dbReference type="InterPro" id="IPR038109">
    <property type="entry name" value="DNA_bind_recomb_sf"/>
</dbReference>
<sequence>MLTSELVTPAHVARKALIYVRQSSPHQPINNQESLRLQYALAQRAQDLGWASERIEVIDSDLGTTASTAEHRSGFKDLIAQVTLGQVGVILSYDVTRLSRNCSDWYPLLDLCGYKSCLIADHDSVYNPSSPNGRLLLGLKGQISEVELYTIRVRLTAGLLNKAKRGDLALTLPVGLVRDEAGVVHKDPNREVQDRISLVFSTFLEVKAAAQVLCAFNRQHLTLPRRDRFGTIVWRQPSLAAVISMLKNPAYAGAFVYGRTQTIRDPANPSKIHLKTLPMEEWKIRVNDKYPAYIDWLTYKRIQAQLMDNYLEYDRNKSRGIPRNGAALLHGIVYCGECGHKMVVQYKHVTRYICNYLRQQYRIPVCQYIPADIVDNYVVNAFFEALSPIELDAYEQAIKVRQKSEERLDHAHKQQLERLQYEVALAERRFNQVDPDNRLVATELEQRWETALGELQNAENSDRPQPTSPAAITLPAALKAAFSEIGTKLPEIWPTDVLTQAQKKALLRCLIDKVVVHRVGRDTVHTRIVWKGGEATTVDLPIPVGSWAELTNKDEVETEIVALSQQGIDDKVIAERLTKQGFRSPSSQDTLLPSTVKRIRLQQGIMIKPHQSHPRQIPGYLTVTQVAHKLNLSISWIYDRIHNGTIQVNRQQDNKLYLFPDAPETLAQFEQLAAGNIQTLRF</sequence>
<evidence type="ECO:0000259" key="2">
    <source>
        <dbReference type="PROSITE" id="PS51737"/>
    </source>
</evidence>
<dbReference type="Pfam" id="PF07508">
    <property type="entry name" value="Recombinase"/>
    <property type="match status" value="1"/>
</dbReference>